<dbReference type="AlphaFoldDB" id="A0A7Y7IYN2"/>
<keyword evidence="2" id="KW-0067">ATP-binding</keyword>
<accession>A0A7Y7IYN2</accession>
<evidence type="ECO:0000313" key="6">
    <source>
        <dbReference type="EMBL" id="NVN12552.1"/>
    </source>
</evidence>
<reference evidence="6 7" key="1">
    <citation type="submission" date="2020-06" db="EMBL/GenBank/DDBJ databases">
        <title>Description of novel acetic acid bacteria.</title>
        <authorList>
            <person name="Sombolestani A."/>
        </authorList>
    </citation>
    <scope>NUCLEOTIDE SEQUENCE [LARGE SCALE GENOMIC DNA]</scope>
    <source>
        <strain evidence="6 7">LMG 31431</strain>
    </source>
</reference>
<proteinExistence type="predicted"/>
<name>A0A7Y7IYN2_9PROT</name>
<comment type="caution">
    <text evidence="6">The sequence shown here is derived from an EMBL/GenBank/DDBJ whole genome shotgun (WGS) entry which is preliminary data.</text>
</comment>
<evidence type="ECO:0000256" key="4">
    <source>
        <dbReference type="ARBA" id="ARBA00023146"/>
    </source>
</evidence>
<keyword evidence="2" id="KW-0547">Nucleotide-binding</keyword>
<keyword evidence="1 6" id="KW-0436">Ligase</keyword>
<evidence type="ECO:0000256" key="3">
    <source>
        <dbReference type="ARBA" id="ARBA00022917"/>
    </source>
</evidence>
<dbReference type="Pfam" id="PF03129">
    <property type="entry name" value="HGTP_anticodon"/>
    <property type="match status" value="1"/>
</dbReference>
<dbReference type="RefSeq" id="WP_246285724.1">
    <property type="nucleotide sequence ID" value="NZ_JABXXP010000490.1"/>
</dbReference>
<dbReference type="GO" id="GO:0005524">
    <property type="term" value="F:ATP binding"/>
    <property type="evidence" value="ECO:0007669"/>
    <property type="project" value="UniProtKB-KW"/>
</dbReference>
<dbReference type="InterPro" id="IPR036621">
    <property type="entry name" value="Anticodon-bd_dom_sf"/>
</dbReference>
<sequence length="84" mass="8841">EGASATALLLLQSLRARGVRAEIAYRGNAKRRMERANRIGATHAILIGEDEVARGVAQVKALDDGTQAELALDAVAPYLAGRDG</sequence>
<protein>
    <submittedName>
        <fullName evidence="6">Histidine--tRNA ligase</fullName>
    </submittedName>
</protein>
<dbReference type="GO" id="GO:0004812">
    <property type="term" value="F:aminoacyl-tRNA ligase activity"/>
    <property type="evidence" value="ECO:0007669"/>
    <property type="project" value="UniProtKB-KW"/>
</dbReference>
<dbReference type="EMBL" id="JABXXP010000490">
    <property type="protein sequence ID" value="NVN12552.1"/>
    <property type="molecule type" value="Genomic_DNA"/>
</dbReference>
<dbReference type="SUPFAM" id="SSF52954">
    <property type="entry name" value="Class II aaRS ABD-related"/>
    <property type="match status" value="1"/>
</dbReference>
<gene>
    <name evidence="6" type="ORF">HUK84_15705</name>
</gene>
<dbReference type="Proteomes" id="UP000534870">
    <property type="component" value="Unassembled WGS sequence"/>
</dbReference>
<evidence type="ECO:0000256" key="1">
    <source>
        <dbReference type="ARBA" id="ARBA00022598"/>
    </source>
</evidence>
<evidence type="ECO:0000259" key="5">
    <source>
        <dbReference type="Pfam" id="PF03129"/>
    </source>
</evidence>
<dbReference type="InterPro" id="IPR004154">
    <property type="entry name" value="Anticodon-bd"/>
</dbReference>
<keyword evidence="3" id="KW-0648">Protein biosynthesis</keyword>
<keyword evidence="4" id="KW-0030">Aminoacyl-tRNA synthetase</keyword>
<dbReference type="GO" id="GO:0006418">
    <property type="term" value="P:tRNA aminoacylation for protein translation"/>
    <property type="evidence" value="ECO:0007669"/>
    <property type="project" value="UniProtKB-ARBA"/>
</dbReference>
<feature type="domain" description="Anticodon-binding" evidence="5">
    <location>
        <begin position="7"/>
        <end position="80"/>
    </location>
</feature>
<organism evidence="6 7">
    <name type="scientific">Nguyenibacter vanlangensis</name>
    <dbReference type="NCBI Taxonomy" id="1216886"/>
    <lineage>
        <taxon>Bacteria</taxon>
        <taxon>Pseudomonadati</taxon>
        <taxon>Pseudomonadota</taxon>
        <taxon>Alphaproteobacteria</taxon>
        <taxon>Acetobacterales</taxon>
        <taxon>Acetobacteraceae</taxon>
        <taxon>Nguyenibacter</taxon>
    </lineage>
</organism>
<feature type="non-terminal residue" evidence="6">
    <location>
        <position position="1"/>
    </location>
</feature>
<dbReference type="Gene3D" id="3.40.50.800">
    <property type="entry name" value="Anticodon-binding domain"/>
    <property type="match status" value="1"/>
</dbReference>
<evidence type="ECO:0000313" key="7">
    <source>
        <dbReference type="Proteomes" id="UP000534870"/>
    </source>
</evidence>
<evidence type="ECO:0000256" key="2">
    <source>
        <dbReference type="ARBA" id="ARBA00022840"/>
    </source>
</evidence>